<organism evidence="1 2">
    <name type="scientific">Aspergillus ochraceoroseus IBT 24754</name>
    <dbReference type="NCBI Taxonomy" id="1392256"/>
    <lineage>
        <taxon>Eukaryota</taxon>
        <taxon>Fungi</taxon>
        <taxon>Dikarya</taxon>
        <taxon>Ascomycota</taxon>
        <taxon>Pezizomycotina</taxon>
        <taxon>Eurotiomycetes</taxon>
        <taxon>Eurotiomycetidae</taxon>
        <taxon>Eurotiales</taxon>
        <taxon>Aspergillaceae</taxon>
        <taxon>Aspergillus</taxon>
        <taxon>Aspergillus subgen. Nidulantes</taxon>
    </lineage>
</organism>
<evidence type="ECO:0000313" key="2">
    <source>
        <dbReference type="Proteomes" id="UP000244073"/>
    </source>
</evidence>
<comment type="caution">
    <text evidence="1">The sequence shown here is derived from an EMBL/GenBank/DDBJ whole genome shotgun (WGS) entry which is preliminary data.</text>
</comment>
<dbReference type="EMBL" id="MSFN02000006">
    <property type="protein sequence ID" value="PTU19536.1"/>
    <property type="molecule type" value="Genomic_DNA"/>
</dbReference>
<dbReference type="SUPFAM" id="SSF51182">
    <property type="entry name" value="RmlC-like cupins"/>
    <property type="match status" value="1"/>
</dbReference>
<dbReference type="OrthoDB" id="2588190at2759"/>
<evidence type="ECO:0000313" key="1">
    <source>
        <dbReference type="EMBL" id="PTU19536.1"/>
    </source>
</evidence>
<dbReference type="InterPro" id="IPR011051">
    <property type="entry name" value="RmlC_Cupin_sf"/>
</dbReference>
<sequence length="346" mass="37840">MSIPRVQKPPTDGSSYIINRMDGDIFTMPGLRGTFRFYASEQQTDNRISVFGWDGPADDQAFHHHKKTHDCFLITEGTMKAYCGDQCRILSPGDFCSVPPFTIHKPTPLGPITRVLPLITPAAWVNFFRDASIPFNGLMFPEFVSADRQTSIAQMLGPDFEEKYDNYNEHVENPPPVTPWTEADEVLPDGVVPYYLKYNSGPKWVLGGVSSRPFITTTQSGGKFAISSIESSNTYGPSVFSRQISFPNTHHCLVLLDGSVEVTLSGGSPTLAHAGDVIFLTAGSAFSIDFKTKYVRIWSYASGDGIEALIGAAGTPMKAQALPNEALEIDEAKVNDACKTLGIEIV</sequence>
<name>A0A2T5LTC2_9EURO</name>
<dbReference type="VEuPathDB" id="FungiDB:P175DRAFT_0441237"/>
<dbReference type="CDD" id="cd02215">
    <property type="entry name" value="cupin_QDO_N_C"/>
    <property type="match status" value="1"/>
</dbReference>
<dbReference type="Proteomes" id="UP000244073">
    <property type="component" value="Unassembled WGS sequence"/>
</dbReference>
<gene>
    <name evidence="1" type="ORF">P175DRAFT_0441237</name>
</gene>
<dbReference type="Gene3D" id="2.60.120.10">
    <property type="entry name" value="Jelly Rolls"/>
    <property type="match status" value="2"/>
</dbReference>
<reference evidence="1 2" key="1">
    <citation type="journal article" date="2018" name="Proc. Natl. Acad. Sci. U.S.A.">
        <title>Linking secondary metabolites to gene clusters through genome sequencing of six diverse Aspergillus species.</title>
        <authorList>
            <person name="Kaerboelling I."/>
            <person name="Vesth T.C."/>
            <person name="Frisvad J.C."/>
            <person name="Nybo J.L."/>
            <person name="Theobald S."/>
            <person name="Kuo A."/>
            <person name="Bowyer P."/>
            <person name="Matsuda Y."/>
            <person name="Mondo S."/>
            <person name="Lyhne E.K."/>
            <person name="Kogle M.E."/>
            <person name="Clum A."/>
            <person name="Lipzen A."/>
            <person name="Salamov A."/>
            <person name="Ngan C.Y."/>
            <person name="Daum C."/>
            <person name="Chiniquy J."/>
            <person name="Barry K."/>
            <person name="LaButti K."/>
            <person name="Haridas S."/>
            <person name="Simmons B.A."/>
            <person name="Magnuson J.K."/>
            <person name="Mortensen U.H."/>
            <person name="Larsen T.O."/>
            <person name="Grigoriev I.V."/>
            <person name="Baker S.E."/>
            <person name="Andersen M.R."/>
        </authorList>
    </citation>
    <scope>NUCLEOTIDE SEQUENCE [LARGE SCALE GENOMIC DNA]</scope>
    <source>
        <strain evidence="1 2">IBT 24754</strain>
    </source>
</reference>
<proteinExistence type="predicted"/>
<evidence type="ECO:0008006" key="3">
    <source>
        <dbReference type="Google" id="ProtNLM"/>
    </source>
</evidence>
<dbReference type="RefSeq" id="XP_040750928.1">
    <property type="nucleotide sequence ID" value="XM_040894066.1"/>
</dbReference>
<accession>A0A2T5LTC2</accession>
<dbReference type="InterPro" id="IPR053146">
    <property type="entry name" value="QDO-like"/>
</dbReference>
<dbReference type="AlphaFoldDB" id="A0A2T5LTC2"/>
<protein>
    <recommendedName>
        <fullName evidence="3">Cupin 2 conserved barrel domain-containing protein</fullName>
    </recommendedName>
</protein>
<dbReference type="GeneID" id="63810948"/>
<dbReference type="PANTHER" id="PTHR36440">
    <property type="entry name" value="PUTATIVE (AFU_ORTHOLOGUE AFUA_8G07350)-RELATED"/>
    <property type="match status" value="1"/>
</dbReference>
<dbReference type="InterPro" id="IPR014710">
    <property type="entry name" value="RmlC-like_jellyroll"/>
</dbReference>
<dbReference type="PANTHER" id="PTHR36440:SF1">
    <property type="entry name" value="PUTATIVE (AFU_ORTHOLOGUE AFUA_8G07350)-RELATED"/>
    <property type="match status" value="1"/>
</dbReference>